<reference evidence="5" key="1">
    <citation type="submission" date="2021-01" db="EMBL/GenBank/DDBJ databases">
        <title>Outbreak of Burkholderia contaminns endophthalmitis traced to a clinical ventilation system.</title>
        <authorList>
            <person name="Lipuma J."/>
            <person name="Spilker T."/>
            <person name="Kratholm J."/>
        </authorList>
    </citation>
    <scope>NUCLEOTIDE SEQUENCE</scope>
    <source>
        <strain evidence="5">HI4954</strain>
    </source>
</reference>
<keyword evidence="3" id="KW-0804">Transcription</keyword>
<reference evidence="7 10" key="3">
    <citation type="submission" date="2021-12" db="EMBL/GenBank/DDBJ databases">
        <title>Genomic and phenotypic characterization of three Burkholderia contaminans isolates recovered from different sources.</title>
        <authorList>
            <person name="Lopez De Volder A."/>
            <person name="Fan Y."/>
            <person name="Nunvar J."/>
            <person name="Herrera T."/>
            <person name="Timp W."/>
            <person name="Degrossi J."/>
        </authorList>
    </citation>
    <scope>NUCLEOTIDE SEQUENCE [LARGE SCALE GENOMIC DNA]</scope>
    <source>
        <strain evidence="7 10">LMG 23361</strain>
    </source>
</reference>
<evidence type="ECO:0000313" key="9">
    <source>
        <dbReference type="Proteomes" id="UP000664048"/>
    </source>
</evidence>
<keyword evidence="1" id="KW-0805">Transcription regulation</keyword>
<evidence type="ECO:0000313" key="8">
    <source>
        <dbReference type="Proteomes" id="UP000611459"/>
    </source>
</evidence>
<dbReference type="GO" id="GO:0003700">
    <property type="term" value="F:DNA-binding transcription factor activity"/>
    <property type="evidence" value="ECO:0007669"/>
    <property type="project" value="InterPro"/>
</dbReference>
<dbReference type="Gene3D" id="1.10.10.10">
    <property type="entry name" value="Winged helix-like DNA-binding domain superfamily/Winged helix DNA-binding domain"/>
    <property type="match status" value="1"/>
</dbReference>
<sequence>MKKPGGTSPSVDLDSPDVCYALAARRSARFVTRIYESCLEPAGITSSEFSILSLLEFTPAITVAELARKMEMERTTLVRALKPMREAGYVCEGEEKLGRAVTLVVSKAGLRKLAQAKPYWKAAQKAFEERVGKAEAALFREMALVAVSRRE</sequence>
<dbReference type="RefSeq" id="WP_046196720.1">
    <property type="nucleotide sequence ID" value="NZ_AP018357.1"/>
</dbReference>
<evidence type="ECO:0000313" key="7">
    <source>
        <dbReference type="EMBL" id="WFN19671.1"/>
    </source>
</evidence>
<evidence type="ECO:0000313" key="6">
    <source>
        <dbReference type="EMBL" id="MBO1829082.1"/>
    </source>
</evidence>
<dbReference type="Proteomes" id="UP000664048">
    <property type="component" value="Unassembled WGS sequence"/>
</dbReference>
<dbReference type="Proteomes" id="UP000611459">
    <property type="component" value="Unassembled WGS sequence"/>
</dbReference>
<dbReference type="GO" id="GO:0003677">
    <property type="term" value="F:DNA binding"/>
    <property type="evidence" value="ECO:0007669"/>
    <property type="project" value="UniProtKB-KW"/>
</dbReference>
<evidence type="ECO:0000256" key="1">
    <source>
        <dbReference type="ARBA" id="ARBA00023015"/>
    </source>
</evidence>
<feature type="domain" description="HTH marR-type" evidence="4">
    <location>
        <begin position="37"/>
        <end position="136"/>
    </location>
</feature>
<keyword evidence="9" id="KW-1185">Reference proteome</keyword>
<name>A0A1R1WB04_9BURK</name>
<dbReference type="GeneID" id="93189136"/>
<protein>
    <submittedName>
        <fullName evidence="5 7">Winged helix-turn-helix transcriptional regulator</fullName>
    </submittedName>
</protein>
<dbReference type="SUPFAM" id="SSF46785">
    <property type="entry name" value="Winged helix' DNA-binding domain"/>
    <property type="match status" value="1"/>
</dbReference>
<evidence type="ECO:0000259" key="4">
    <source>
        <dbReference type="SMART" id="SM00347"/>
    </source>
</evidence>
<reference evidence="6 9" key="2">
    <citation type="submission" date="2021-03" db="EMBL/GenBank/DDBJ databases">
        <title>Clinical course, treatment and visual outcome of an outbreak of Burkholderia contaminans endophthalmitis following cataract surgery.</title>
        <authorList>
            <person name="Lind C."/>
            <person name="Olsen K."/>
            <person name="Angelsen N.K."/>
            <person name="Krefting E.A."/>
            <person name="Fossen K."/>
            <person name="Gravningen K."/>
            <person name="Depoorter E."/>
            <person name="Vandamme P."/>
            <person name="Bertelsen G."/>
        </authorList>
    </citation>
    <scope>NUCLEOTIDE SEQUENCE [LARGE SCALE GENOMIC DNA]</scope>
    <source>
        <strain evidence="6 9">51242556</strain>
    </source>
</reference>
<dbReference type="InterPro" id="IPR000835">
    <property type="entry name" value="HTH_MarR-typ"/>
</dbReference>
<dbReference type="AlphaFoldDB" id="A0A1R1WB04"/>
<dbReference type="Proteomes" id="UP001220209">
    <property type="component" value="Chromosome 2"/>
</dbReference>
<dbReference type="Pfam" id="PF12802">
    <property type="entry name" value="MarR_2"/>
    <property type="match status" value="1"/>
</dbReference>
<evidence type="ECO:0000256" key="3">
    <source>
        <dbReference type="ARBA" id="ARBA00023163"/>
    </source>
</evidence>
<evidence type="ECO:0000256" key="2">
    <source>
        <dbReference type="ARBA" id="ARBA00023125"/>
    </source>
</evidence>
<dbReference type="EMBL" id="JAENIB010000002">
    <property type="protein sequence ID" value="MBK1929577.1"/>
    <property type="molecule type" value="Genomic_DNA"/>
</dbReference>
<dbReference type="EMBL" id="CP090641">
    <property type="protein sequence ID" value="WFN19671.1"/>
    <property type="molecule type" value="Genomic_DNA"/>
</dbReference>
<evidence type="ECO:0000313" key="10">
    <source>
        <dbReference type="Proteomes" id="UP001220209"/>
    </source>
</evidence>
<proteinExistence type="predicted"/>
<keyword evidence="2" id="KW-0238">DNA-binding</keyword>
<dbReference type="SMART" id="SM00347">
    <property type="entry name" value="HTH_MARR"/>
    <property type="match status" value="1"/>
</dbReference>
<gene>
    <name evidence="6" type="ORF">J4M89_06785</name>
    <name evidence="5" type="ORF">JIN94_06775</name>
    <name evidence="7" type="ORF">LXE91_27365</name>
</gene>
<dbReference type="PANTHER" id="PTHR42756">
    <property type="entry name" value="TRANSCRIPTIONAL REGULATOR, MARR"/>
    <property type="match status" value="1"/>
</dbReference>
<evidence type="ECO:0000313" key="5">
    <source>
        <dbReference type="EMBL" id="MBK1929577.1"/>
    </source>
</evidence>
<dbReference type="InterPro" id="IPR036390">
    <property type="entry name" value="WH_DNA-bd_sf"/>
</dbReference>
<dbReference type="InterPro" id="IPR036388">
    <property type="entry name" value="WH-like_DNA-bd_sf"/>
</dbReference>
<accession>A0A1R1WB04</accession>
<dbReference type="PANTHER" id="PTHR42756:SF1">
    <property type="entry name" value="TRANSCRIPTIONAL REPRESSOR OF EMRAB OPERON"/>
    <property type="match status" value="1"/>
</dbReference>
<organism evidence="5 8">
    <name type="scientific">Burkholderia contaminans</name>
    <dbReference type="NCBI Taxonomy" id="488447"/>
    <lineage>
        <taxon>Bacteria</taxon>
        <taxon>Pseudomonadati</taxon>
        <taxon>Pseudomonadota</taxon>
        <taxon>Betaproteobacteria</taxon>
        <taxon>Burkholderiales</taxon>
        <taxon>Burkholderiaceae</taxon>
        <taxon>Burkholderia</taxon>
        <taxon>Burkholderia cepacia complex</taxon>
    </lineage>
</organism>
<dbReference type="EMBL" id="JAGEMX010000002">
    <property type="protein sequence ID" value="MBO1829082.1"/>
    <property type="molecule type" value="Genomic_DNA"/>
</dbReference>
<dbReference type="OrthoDB" id="8795430at2"/>